<organism evidence="1 2">
    <name type="scientific">Aromatoleum aromaticum (strain DSM 19018 / LMG 30748 / EbN1)</name>
    <name type="common">Azoarcus sp. (strain EbN1)</name>
    <dbReference type="NCBI Taxonomy" id="76114"/>
    <lineage>
        <taxon>Bacteria</taxon>
        <taxon>Pseudomonadati</taxon>
        <taxon>Pseudomonadota</taxon>
        <taxon>Betaproteobacteria</taxon>
        <taxon>Rhodocyclales</taxon>
        <taxon>Rhodocyclaceae</taxon>
        <taxon>Aromatoleum</taxon>
    </lineage>
</organism>
<reference evidence="1 2" key="1">
    <citation type="journal article" date="2005" name="Arch. Microbiol.">
        <title>The genome sequence of an anaerobic aromatic-degrading denitrifying bacterium, strain EbN1.</title>
        <authorList>
            <person name="Rabus R."/>
            <person name="Kube M."/>
            <person name="Heider J."/>
            <person name="Beck A."/>
            <person name="Heitmann K."/>
            <person name="Widdel F."/>
            <person name="Reinhardt R."/>
        </authorList>
    </citation>
    <scope>NUCLEOTIDE SEQUENCE [LARGE SCALE GENOMIC DNA]</scope>
    <source>
        <strain evidence="1 2">EbN1</strain>
    </source>
</reference>
<evidence type="ECO:0008006" key="3">
    <source>
        <dbReference type="Google" id="ProtNLM"/>
    </source>
</evidence>
<dbReference type="HOGENOM" id="CLU_040519_1_1_4"/>
<dbReference type="STRING" id="76114.ebD85"/>
<evidence type="ECO:0000313" key="1">
    <source>
        <dbReference type="EMBL" id="CAI08996.1"/>
    </source>
</evidence>
<sequence length="214" mass="23463">MPAARNRVAKRRCFFRSRASAHCRTAEDALTLRPMNRLLLSGFPLMLQRARLLPVMAVTGLLLAACSSPQPVYRTETFEPESPFVNWSTQEPAVACEVGKRALLSQGYRIDSANPTSIRGEKFFQPKADHGITLHITLVCLPSNVGTVLYANALQTRYELKSSSNSTGVSVAGVGSISLPWTAHKEALVKVGEETVADPDFYRRLFALIDALDA</sequence>
<protein>
    <recommendedName>
        <fullName evidence="3">Lipoprotein</fullName>
    </recommendedName>
</protein>
<dbReference type="KEGG" id="eba:ebD85"/>
<gene>
    <name evidence="1" type="ORF">ebD85</name>
</gene>
<dbReference type="Proteomes" id="UP000006552">
    <property type="component" value="Chromosome"/>
</dbReference>
<dbReference type="EMBL" id="CR555306">
    <property type="protein sequence ID" value="CAI08996.1"/>
    <property type="molecule type" value="Genomic_DNA"/>
</dbReference>
<proteinExistence type="predicted"/>
<keyword evidence="2" id="KW-1185">Reference proteome</keyword>
<dbReference type="Pfam" id="PF10001">
    <property type="entry name" value="DUF2242"/>
    <property type="match status" value="1"/>
</dbReference>
<name>Q5P118_AROAE</name>
<dbReference type="AlphaFoldDB" id="Q5P118"/>
<dbReference type="InterPro" id="IPR018718">
    <property type="entry name" value="DUF2242"/>
</dbReference>
<evidence type="ECO:0000313" key="2">
    <source>
        <dbReference type="Proteomes" id="UP000006552"/>
    </source>
</evidence>
<dbReference type="eggNOG" id="ENOG5032R9I">
    <property type="taxonomic scope" value="Bacteria"/>
</dbReference>
<accession>Q5P118</accession>